<dbReference type="PROSITE" id="PS51035">
    <property type="entry name" value="BAG"/>
    <property type="match status" value="1"/>
</dbReference>
<feature type="compositionally biased region" description="Basic residues" evidence="1">
    <location>
        <begin position="1"/>
        <end position="14"/>
    </location>
</feature>
<dbReference type="Pfam" id="PF02179">
    <property type="entry name" value="BAG"/>
    <property type="match status" value="1"/>
</dbReference>
<evidence type="ECO:0000256" key="2">
    <source>
        <dbReference type="SAM" id="Phobius"/>
    </source>
</evidence>
<proteinExistence type="predicted"/>
<dbReference type="SUPFAM" id="SSF63491">
    <property type="entry name" value="BAG domain"/>
    <property type="match status" value="1"/>
</dbReference>
<evidence type="ECO:0000259" key="3">
    <source>
        <dbReference type="PROSITE" id="PS51035"/>
    </source>
</evidence>
<sequence length="211" mass="22767">MSSGRSQRRSRLRKTAPGGSSPANGATPPAPVSPAPTAAGPMVTAGKIMLDIKRVTTELNALVACEEAAILASHPVVTHVHSSPGMEKEDKEGKILPANNKRLFVYEESLLKFILRLDSIDLKGHQQLREVRRIAIRSVQTHLTALDTWKTESMEAWHNGTLPVDPVSPMTVSSIKPANTQMFSSLCGVVTLCTVAVTVATIIYSTKAYIK</sequence>
<reference evidence="4 5" key="1">
    <citation type="submission" date="2021-02" db="EMBL/GenBank/DDBJ databases">
        <title>Variation within the Batrachochytrium salamandrivorans European outbreak.</title>
        <authorList>
            <person name="Kelly M."/>
            <person name="Pasmans F."/>
            <person name="Shea T.P."/>
            <person name="Munoz J.F."/>
            <person name="Carranza S."/>
            <person name="Cuomo C.A."/>
            <person name="Martel A."/>
        </authorList>
    </citation>
    <scope>NUCLEOTIDE SEQUENCE [LARGE SCALE GENOMIC DNA]</scope>
    <source>
        <strain evidence="4 5">AMFP18/2</strain>
    </source>
</reference>
<dbReference type="EMBL" id="JAFCIX010000575">
    <property type="protein sequence ID" value="KAH6586242.1"/>
    <property type="molecule type" value="Genomic_DNA"/>
</dbReference>
<accession>A0ABQ8ETC7</accession>
<feature type="domain" description="BAG" evidence="3">
    <location>
        <begin position="107"/>
        <end position="150"/>
    </location>
</feature>
<keyword evidence="5" id="KW-1185">Reference proteome</keyword>
<comment type="caution">
    <text evidence="4">The sequence shown here is derived from an EMBL/GenBank/DDBJ whole genome shotgun (WGS) entry which is preliminary data.</text>
</comment>
<dbReference type="Gene3D" id="1.20.58.120">
    <property type="entry name" value="BAG domain"/>
    <property type="match status" value="1"/>
</dbReference>
<keyword evidence="2" id="KW-0812">Transmembrane</keyword>
<protein>
    <recommendedName>
        <fullName evidence="3">BAG domain-containing protein</fullName>
    </recommendedName>
</protein>
<organism evidence="4 5">
    <name type="scientific">Batrachochytrium salamandrivorans</name>
    <dbReference type="NCBI Taxonomy" id="1357716"/>
    <lineage>
        <taxon>Eukaryota</taxon>
        <taxon>Fungi</taxon>
        <taxon>Fungi incertae sedis</taxon>
        <taxon>Chytridiomycota</taxon>
        <taxon>Chytridiomycota incertae sedis</taxon>
        <taxon>Chytridiomycetes</taxon>
        <taxon>Rhizophydiales</taxon>
        <taxon>Rhizophydiales incertae sedis</taxon>
        <taxon>Batrachochytrium</taxon>
    </lineage>
</organism>
<dbReference type="InterPro" id="IPR036533">
    <property type="entry name" value="BAG_dom_sf"/>
</dbReference>
<keyword evidence="2" id="KW-0472">Membrane</keyword>
<evidence type="ECO:0000313" key="4">
    <source>
        <dbReference type="EMBL" id="KAH6586242.1"/>
    </source>
</evidence>
<feature type="region of interest" description="Disordered" evidence="1">
    <location>
        <begin position="1"/>
        <end position="38"/>
    </location>
</feature>
<evidence type="ECO:0000313" key="5">
    <source>
        <dbReference type="Proteomes" id="UP001648503"/>
    </source>
</evidence>
<keyword evidence="2" id="KW-1133">Transmembrane helix</keyword>
<feature type="transmembrane region" description="Helical" evidence="2">
    <location>
        <begin position="183"/>
        <end position="204"/>
    </location>
</feature>
<dbReference type="Proteomes" id="UP001648503">
    <property type="component" value="Unassembled WGS sequence"/>
</dbReference>
<dbReference type="InterPro" id="IPR003103">
    <property type="entry name" value="BAG_domain"/>
</dbReference>
<name>A0ABQ8ETC7_9FUNG</name>
<gene>
    <name evidence="4" type="ORF">BASA50_000706</name>
</gene>
<evidence type="ECO:0000256" key="1">
    <source>
        <dbReference type="SAM" id="MobiDB-lite"/>
    </source>
</evidence>